<reference evidence="1" key="2">
    <citation type="submission" date="2010-07" db="EMBL/GenBank/DDBJ databases">
        <authorList>
            <consortium name="The Broad Institute Genome Sequencing Platform"/>
            <consortium name="Broad Institute Genome Sequencing Center for Infectious Disease"/>
            <person name="Ma L.-J."/>
            <person name="Dead R."/>
            <person name="Young S."/>
            <person name="Zeng Q."/>
            <person name="Koehrsen M."/>
            <person name="Alvarado L."/>
            <person name="Berlin A."/>
            <person name="Chapman S.B."/>
            <person name="Chen Z."/>
            <person name="Freedman E."/>
            <person name="Gellesch M."/>
            <person name="Goldberg J."/>
            <person name="Griggs A."/>
            <person name="Gujja S."/>
            <person name="Heilman E.R."/>
            <person name="Heiman D."/>
            <person name="Hepburn T."/>
            <person name="Howarth C."/>
            <person name="Jen D."/>
            <person name="Larson L."/>
            <person name="Mehta T."/>
            <person name="Neiman D."/>
            <person name="Pearson M."/>
            <person name="Roberts A."/>
            <person name="Saif S."/>
            <person name="Shea T."/>
            <person name="Shenoy N."/>
            <person name="Sisk P."/>
            <person name="Stolte C."/>
            <person name="Sykes S."/>
            <person name="Walk T."/>
            <person name="White J."/>
            <person name="Yandava C."/>
            <person name="Haas B."/>
            <person name="Nusbaum C."/>
            <person name="Birren B."/>
        </authorList>
    </citation>
    <scope>NUCLEOTIDE SEQUENCE</scope>
    <source>
        <strain evidence="1">R3-111a-1</strain>
    </source>
</reference>
<organism evidence="1">
    <name type="scientific">Gaeumannomyces tritici (strain R3-111a-1)</name>
    <name type="common">Wheat and barley take-all root rot fungus</name>
    <name type="synonym">Gaeumannomyces graminis var. tritici</name>
    <dbReference type="NCBI Taxonomy" id="644352"/>
    <lineage>
        <taxon>Eukaryota</taxon>
        <taxon>Fungi</taxon>
        <taxon>Dikarya</taxon>
        <taxon>Ascomycota</taxon>
        <taxon>Pezizomycotina</taxon>
        <taxon>Sordariomycetes</taxon>
        <taxon>Sordariomycetidae</taxon>
        <taxon>Magnaporthales</taxon>
        <taxon>Magnaporthaceae</taxon>
        <taxon>Gaeumannomyces</taxon>
    </lineage>
</organism>
<dbReference type="EnsemblFungi" id="EJT77390">
    <property type="protein sequence ID" value="EJT77390"/>
    <property type="gene ID" value="GGTG_07302"/>
</dbReference>
<evidence type="ECO:0000313" key="1">
    <source>
        <dbReference type="EMBL" id="EJT77390.1"/>
    </source>
</evidence>
<dbReference type="Proteomes" id="UP000006039">
    <property type="component" value="Unassembled WGS sequence"/>
</dbReference>
<sequence length="67" mass="7311">MVQQRLDRSKGVVDMRYVKHGVDSGCSVAKGMAKGMVTMTAVSDHSLKRLSAMPYAYQGVEANCFLV</sequence>
<protein>
    <submittedName>
        <fullName evidence="1 2">Uncharacterized protein</fullName>
    </submittedName>
</protein>
<reference evidence="2" key="5">
    <citation type="submission" date="2018-04" db="UniProtKB">
        <authorList>
            <consortium name="EnsemblFungi"/>
        </authorList>
    </citation>
    <scope>IDENTIFICATION</scope>
    <source>
        <strain evidence="2">R3-111a-1</strain>
    </source>
</reference>
<evidence type="ECO:0000313" key="2">
    <source>
        <dbReference type="EnsemblFungi" id="EJT77390"/>
    </source>
</evidence>
<reference evidence="1" key="3">
    <citation type="submission" date="2010-09" db="EMBL/GenBank/DDBJ databases">
        <title>Annotation of Gaeumannomyces graminis var. tritici R3-111a-1.</title>
        <authorList>
            <consortium name="The Broad Institute Genome Sequencing Platform"/>
            <person name="Ma L.-J."/>
            <person name="Dead R."/>
            <person name="Young S.K."/>
            <person name="Zeng Q."/>
            <person name="Gargeya S."/>
            <person name="Fitzgerald M."/>
            <person name="Haas B."/>
            <person name="Abouelleil A."/>
            <person name="Alvarado L."/>
            <person name="Arachchi H.M."/>
            <person name="Berlin A."/>
            <person name="Brown A."/>
            <person name="Chapman S.B."/>
            <person name="Chen Z."/>
            <person name="Dunbar C."/>
            <person name="Freedman E."/>
            <person name="Gearin G."/>
            <person name="Gellesch M."/>
            <person name="Goldberg J."/>
            <person name="Griggs A."/>
            <person name="Gujja S."/>
            <person name="Heiman D."/>
            <person name="Howarth C."/>
            <person name="Larson L."/>
            <person name="Lui A."/>
            <person name="MacDonald P.J.P."/>
            <person name="Mehta T."/>
            <person name="Montmayeur A."/>
            <person name="Murphy C."/>
            <person name="Neiman D."/>
            <person name="Pearson M."/>
            <person name="Priest M."/>
            <person name="Roberts A."/>
            <person name="Saif S."/>
            <person name="Shea T."/>
            <person name="Shenoy N."/>
            <person name="Sisk P."/>
            <person name="Stolte C."/>
            <person name="Sykes S."/>
            <person name="Yandava C."/>
            <person name="Wortman J."/>
            <person name="Nusbaum C."/>
            <person name="Birren B."/>
        </authorList>
    </citation>
    <scope>NUCLEOTIDE SEQUENCE</scope>
    <source>
        <strain evidence="1">R3-111a-1</strain>
    </source>
</reference>
<name>J3P1A5_GAET3</name>
<dbReference type="EMBL" id="GL385397">
    <property type="protein sequence ID" value="EJT77390.1"/>
    <property type="molecule type" value="Genomic_DNA"/>
</dbReference>
<accession>J3P1A5</accession>
<reference evidence="3" key="1">
    <citation type="submission" date="2010-07" db="EMBL/GenBank/DDBJ databases">
        <title>The genome sequence of Gaeumannomyces graminis var. tritici strain R3-111a-1.</title>
        <authorList>
            <consortium name="The Broad Institute Genome Sequencing Platform"/>
            <person name="Ma L.-J."/>
            <person name="Dead R."/>
            <person name="Young S."/>
            <person name="Zeng Q."/>
            <person name="Koehrsen M."/>
            <person name="Alvarado L."/>
            <person name="Berlin A."/>
            <person name="Chapman S.B."/>
            <person name="Chen Z."/>
            <person name="Freedman E."/>
            <person name="Gellesch M."/>
            <person name="Goldberg J."/>
            <person name="Griggs A."/>
            <person name="Gujja S."/>
            <person name="Heilman E.R."/>
            <person name="Heiman D."/>
            <person name="Hepburn T."/>
            <person name="Howarth C."/>
            <person name="Jen D."/>
            <person name="Larson L."/>
            <person name="Mehta T."/>
            <person name="Neiman D."/>
            <person name="Pearson M."/>
            <person name="Roberts A."/>
            <person name="Saif S."/>
            <person name="Shea T."/>
            <person name="Shenoy N."/>
            <person name="Sisk P."/>
            <person name="Stolte C."/>
            <person name="Sykes S."/>
            <person name="Walk T."/>
            <person name="White J."/>
            <person name="Yandava C."/>
            <person name="Haas B."/>
            <person name="Nusbaum C."/>
            <person name="Birren B."/>
        </authorList>
    </citation>
    <scope>NUCLEOTIDE SEQUENCE [LARGE SCALE GENOMIC DNA]</scope>
    <source>
        <strain evidence="3">R3-111a-1</strain>
    </source>
</reference>
<reference evidence="2" key="4">
    <citation type="journal article" date="2015" name="G3 (Bethesda)">
        <title>Genome sequences of three phytopathogenic species of the Magnaporthaceae family of fungi.</title>
        <authorList>
            <person name="Okagaki L.H."/>
            <person name="Nunes C.C."/>
            <person name="Sailsbery J."/>
            <person name="Clay B."/>
            <person name="Brown D."/>
            <person name="John T."/>
            <person name="Oh Y."/>
            <person name="Young N."/>
            <person name="Fitzgerald M."/>
            <person name="Haas B.J."/>
            <person name="Zeng Q."/>
            <person name="Young S."/>
            <person name="Adiconis X."/>
            <person name="Fan L."/>
            <person name="Levin J.Z."/>
            <person name="Mitchell T.K."/>
            <person name="Okubara P.A."/>
            <person name="Farman M.L."/>
            <person name="Kohn L.M."/>
            <person name="Birren B."/>
            <person name="Ma L.-J."/>
            <person name="Dean R.A."/>
        </authorList>
    </citation>
    <scope>NUCLEOTIDE SEQUENCE</scope>
    <source>
        <strain evidence="2">R3-111a-1</strain>
    </source>
</reference>
<proteinExistence type="predicted"/>
<dbReference type="GeneID" id="20347760"/>
<dbReference type="RefSeq" id="XP_009223390.1">
    <property type="nucleotide sequence ID" value="XM_009225126.1"/>
</dbReference>
<evidence type="ECO:0000313" key="3">
    <source>
        <dbReference type="Proteomes" id="UP000006039"/>
    </source>
</evidence>
<gene>
    <name evidence="2" type="primary">20347760</name>
    <name evidence="1" type="ORF">GGTG_07302</name>
</gene>
<dbReference type="VEuPathDB" id="FungiDB:GGTG_07302"/>
<dbReference type="AlphaFoldDB" id="J3P1A5"/>
<dbReference type="HOGENOM" id="CLU_2812506_0_0_1"/>
<keyword evidence="3" id="KW-1185">Reference proteome</keyword>